<evidence type="ECO:0000313" key="3">
    <source>
        <dbReference type="Proteomes" id="UP000694428"/>
    </source>
</evidence>
<reference evidence="2" key="1">
    <citation type="submission" date="2025-08" db="UniProtKB">
        <authorList>
            <consortium name="Ensembl"/>
        </authorList>
    </citation>
    <scope>IDENTIFICATION</scope>
</reference>
<feature type="region of interest" description="Disordered" evidence="1">
    <location>
        <begin position="1"/>
        <end position="64"/>
    </location>
</feature>
<accession>A0A8C9F8L5</accession>
<evidence type="ECO:0000313" key="2">
    <source>
        <dbReference type="Ensembl" id="ENSPSTP00000011100.1"/>
    </source>
</evidence>
<feature type="compositionally biased region" description="Acidic residues" evidence="1">
    <location>
        <begin position="19"/>
        <end position="31"/>
    </location>
</feature>
<evidence type="ECO:0000256" key="1">
    <source>
        <dbReference type="SAM" id="MobiDB-lite"/>
    </source>
</evidence>
<dbReference type="AlphaFoldDB" id="A0A8C9F8L5"/>
<dbReference type="Proteomes" id="UP000694428">
    <property type="component" value="Unplaced"/>
</dbReference>
<dbReference type="Ensembl" id="ENSPSTT00000011656.1">
    <property type="protein sequence ID" value="ENSPSTP00000011100.1"/>
    <property type="gene ID" value="ENSPSTG00000007814.1"/>
</dbReference>
<reference evidence="2" key="2">
    <citation type="submission" date="2025-09" db="UniProtKB">
        <authorList>
            <consortium name="Ensembl"/>
        </authorList>
    </citation>
    <scope>IDENTIFICATION</scope>
</reference>
<organism evidence="2 3">
    <name type="scientific">Pavo cristatus</name>
    <name type="common">Indian peafowl</name>
    <name type="synonym">Blue peafowl</name>
    <dbReference type="NCBI Taxonomy" id="9049"/>
    <lineage>
        <taxon>Eukaryota</taxon>
        <taxon>Metazoa</taxon>
        <taxon>Chordata</taxon>
        <taxon>Craniata</taxon>
        <taxon>Vertebrata</taxon>
        <taxon>Euteleostomi</taxon>
        <taxon>Archelosauria</taxon>
        <taxon>Archosauria</taxon>
        <taxon>Dinosauria</taxon>
        <taxon>Saurischia</taxon>
        <taxon>Theropoda</taxon>
        <taxon>Coelurosauria</taxon>
        <taxon>Aves</taxon>
        <taxon>Neognathae</taxon>
        <taxon>Galloanserae</taxon>
        <taxon>Galliformes</taxon>
        <taxon>Phasianidae</taxon>
        <taxon>Phasianinae</taxon>
        <taxon>Pavo</taxon>
    </lineage>
</organism>
<sequence length="122" mass="13959">MNHHQQQQHQKPGEQQLSEPEDMEMEAGDADDPPRITQNPVINGNVAMADGHNNTEEDMEDDTSWRSEATFQFTVERFNRLSESVLSPPCFCLDMSWCYDTSLYTQIESVVIAKTFLKTCIT</sequence>
<proteinExistence type="predicted"/>
<feature type="compositionally biased region" description="Low complexity" evidence="1">
    <location>
        <begin position="1"/>
        <end position="10"/>
    </location>
</feature>
<dbReference type="InterPro" id="IPR008974">
    <property type="entry name" value="TRAF-like"/>
</dbReference>
<keyword evidence="3" id="KW-1185">Reference proteome</keyword>
<protein>
    <submittedName>
        <fullName evidence="2">Uncharacterized protein</fullName>
    </submittedName>
</protein>
<name>A0A8C9F8L5_PAVCR</name>
<dbReference type="Gene3D" id="2.60.210.10">
    <property type="entry name" value="Apoptosis, Tumor Necrosis Factor Receptor Associated Protein 2, Chain A"/>
    <property type="match status" value="1"/>
</dbReference>